<evidence type="ECO:0000313" key="2">
    <source>
        <dbReference type="Proteomes" id="UP000612585"/>
    </source>
</evidence>
<accession>A0A8J4E0Z1</accession>
<gene>
    <name evidence="1" type="ORF">Vau01_047390</name>
</gene>
<dbReference type="InterPro" id="IPR011043">
    <property type="entry name" value="Gal_Oxase/kelch_b-propeller"/>
</dbReference>
<organism evidence="1 2">
    <name type="scientific">Virgisporangium aurantiacum</name>
    <dbReference type="NCBI Taxonomy" id="175570"/>
    <lineage>
        <taxon>Bacteria</taxon>
        <taxon>Bacillati</taxon>
        <taxon>Actinomycetota</taxon>
        <taxon>Actinomycetes</taxon>
        <taxon>Micromonosporales</taxon>
        <taxon>Micromonosporaceae</taxon>
        <taxon>Virgisporangium</taxon>
    </lineage>
</organism>
<sequence>MQHGAYHGGVSEAAEPWRLGAEYAPPPEVTLELFAAWRAARRGSRNPERMTNPVWVWLARQPEVNAYQASRHFGQLPESWSGWSPGWCNDRYGQCVITLPDGRVLSIAGEHEDFYDPDFFIYNDVIVTAPDGTVDIFGYPPDVFPPTDFHSATLAGDHVYVLGNVGYADARGAHAQLLRFDVRTLSFAALEAGGEDPGWLSHHTAVLGADGRTLRVTGGQVEVTVAGQGQFRDNVDDYELDLDRLLWTRTTDRRWRQYRVAREVGRSKLWELSQLAYHSTRDSTRSRAEAAEYRAKLGLDADLAAWNARYRPPVPHETIPDVDEEWSVHRIRVDGVIVRYVERHSDIHVVVEGPLQAGTEAALVEDLRVKLARAEAAPYTSTSLEPVA</sequence>
<reference evidence="1" key="1">
    <citation type="submission" date="2021-01" db="EMBL/GenBank/DDBJ databases">
        <title>Whole genome shotgun sequence of Virgisporangium aurantiacum NBRC 16421.</title>
        <authorList>
            <person name="Komaki H."/>
            <person name="Tamura T."/>
        </authorList>
    </citation>
    <scope>NUCLEOTIDE SEQUENCE</scope>
    <source>
        <strain evidence="1">NBRC 16421</strain>
    </source>
</reference>
<keyword evidence="2" id="KW-1185">Reference proteome</keyword>
<dbReference type="EMBL" id="BOPG01000030">
    <property type="protein sequence ID" value="GIJ57223.1"/>
    <property type="molecule type" value="Genomic_DNA"/>
</dbReference>
<comment type="caution">
    <text evidence="1">The sequence shown here is derived from an EMBL/GenBank/DDBJ whole genome shotgun (WGS) entry which is preliminary data.</text>
</comment>
<dbReference type="InterPro" id="IPR015915">
    <property type="entry name" value="Kelch-typ_b-propeller"/>
</dbReference>
<evidence type="ECO:0000313" key="1">
    <source>
        <dbReference type="EMBL" id="GIJ57223.1"/>
    </source>
</evidence>
<dbReference type="Gene3D" id="2.120.10.80">
    <property type="entry name" value="Kelch-type beta propeller"/>
    <property type="match status" value="1"/>
</dbReference>
<proteinExistence type="predicted"/>
<dbReference type="Proteomes" id="UP000612585">
    <property type="component" value="Unassembled WGS sequence"/>
</dbReference>
<name>A0A8J4E0Z1_9ACTN</name>
<dbReference type="AlphaFoldDB" id="A0A8J4E0Z1"/>
<dbReference type="SUPFAM" id="SSF50965">
    <property type="entry name" value="Galactose oxidase, central domain"/>
    <property type="match status" value="1"/>
</dbReference>
<protein>
    <submittedName>
        <fullName evidence="1">Uncharacterized protein</fullName>
    </submittedName>
</protein>